<evidence type="ECO:0000313" key="1">
    <source>
        <dbReference type="EMBL" id="BCD46565.1"/>
    </source>
</evidence>
<dbReference type="RefSeq" id="WP_176485288.1">
    <property type="nucleotide sequence ID" value="NZ_BLRI01000041.1"/>
</dbReference>
<sequence>MCSGMLYAGKLYKAFCLQGFKDAFVHVIKNPQEMYLTLNMTGFYNKPTMSLLVFKPLDHDFYNTFYLEYYGWQTAYQRIDHYCLSRDNPNGSQALIPMSAITNDLLLKLSKVPHKHLCSIESLEQSLPQKIKMGSQTYSLLKLTSSFDASLLLSCDYIINSKGSGYVGLCHTNTTSRFIYKEGYLTLELSHTFSKDMEYKRFIMIKERGDHLYLHQYSEQVFKKKGGIKELVRSHVFYSQSRDDPSGKNPLNTDDYFNTSALESLATLCYKHRLCIRE</sequence>
<gene>
    <name evidence="1" type="ORF">NHP190020_16040</name>
</gene>
<organism evidence="1 2">
    <name type="scientific">Helicobacter suis</name>
    <dbReference type="NCBI Taxonomy" id="104628"/>
    <lineage>
        <taxon>Bacteria</taxon>
        <taxon>Pseudomonadati</taxon>
        <taxon>Campylobacterota</taxon>
        <taxon>Epsilonproteobacteria</taxon>
        <taxon>Campylobacterales</taxon>
        <taxon>Helicobacteraceae</taxon>
        <taxon>Helicobacter</taxon>
    </lineage>
</organism>
<keyword evidence="2" id="KW-1185">Reference proteome</keyword>
<name>A0ABM7L1A2_9HELI</name>
<dbReference type="Proteomes" id="UP000509742">
    <property type="component" value="Chromosome"/>
</dbReference>
<protein>
    <submittedName>
        <fullName evidence="1">Uncharacterized protein</fullName>
    </submittedName>
</protein>
<evidence type="ECO:0000313" key="2">
    <source>
        <dbReference type="Proteomes" id="UP000509742"/>
    </source>
</evidence>
<reference evidence="1 2" key="1">
    <citation type="submission" date="2020-04" db="EMBL/GenBank/DDBJ databases">
        <title>Genomic analysis of gastric non-Helicobacter pylori Helicobacters isolated in Japan.</title>
        <authorList>
            <person name="Suzuki M."/>
            <person name="Rimbara E."/>
        </authorList>
    </citation>
    <scope>NUCLEOTIDE SEQUENCE [LARGE SCALE GENOMIC DNA]</scope>
    <source>
        <strain evidence="1 2">NHP19-0020</strain>
    </source>
</reference>
<dbReference type="EMBL" id="AP023036">
    <property type="protein sequence ID" value="BCD46565.1"/>
    <property type="molecule type" value="Genomic_DNA"/>
</dbReference>
<proteinExistence type="predicted"/>
<accession>A0ABM7L1A2</accession>